<dbReference type="AlphaFoldDB" id="A0A9P6AVB8"/>
<evidence type="ECO:0000256" key="1">
    <source>
        <dbReference type="SAM" id="MobiDB-lite"/>
    </source>
</evidence>
<organism evidence="2 3">
    <name type="scientific">Hydnum rufescens UP504</name>
    <dbReference type="NCBI Taxonomy" id="1448309"/>
    <lineage>
        <taxon>Eukaryota</taxon>
        <taxon>Fungi</taxon>
        <taxon>Dikarya</taxon>
        <taxon>Basidiomycota</taxon>
        <taxon>Agaricomycotina</taxon>
        <taxon>Agaricomycetes</taxon>
        <taxon>Cantharellales</taxon>
        <taxon>Hydnaceae</taxon>
        <taxon>Hydnum</taxon>
    </lineage>
</organism>
<keyword evidence="3" id="KW-1185">Reference proteome</keyword>
<name>A0A9P6AVB8_9AGAM</name>
<dbReference type="Proteomes" id="UP000886523">
    <property type="component" value="Unassembled WGS sequence"/>
</dbReference>
<accession>A0A9P6AVB8</accession>
<protein>
    <submittedName>
        <fullName evidence="2">Uncharacterized protein</fullName>
    </submittedName>
</protein>
<evidence type="ECO:0000313" key="2">
    <source>
        <dbReference type="EMBL" id="KAF9512621.1"/>
    </source>
</evidence>
<comment type="caution">
    <text evidence="2">The sequence shown here is derived from an EMBL/GenBank/DDBJ whole genome shotgun (WGS) entry which is preliminary data.</text>
</comment>
<evidence type="ECO:0000313" key="3">
    <source>
        <dbReference type="Proteomes" id="UP000886523"/>
    </source>
</evidence>
<proteinExistence type="predicted"/>
<gene>
    <name evidence="2" type="ORF">BS47DRAFT_1363032</name>
</gene>
<feature type="region of interest" description="Disordered" evidence="1">
    <location>
        <begin position="103"/>
        <end position="124"/>
    </location>
</feature>
<reference evidence="2" key="1">
    <citation type="journal article" date="2020" name="Nat. Commun.">
        <title>Large-scale genome sequencing of mycorrhizal fungi provides insights into the early evolution of symbiotic traits.</title>
        <authorList>
            <person name="Miyauchi S."/>
            <person name="Kiss E."/>
            <person name="Kuo A."/>
            <person name="Drula E."/>
            <person name="Kohler A."/>
            <person name="Sanchez-Garcia M."/>
            <person name="Morin E."/>
            <person name="Andreopoulos B."/>
            <person name="Barry K.W."/>
            <person name="Bonito G."/>
            <person name="Buee M."/>
            <person name="Carver A."/>
            <person name="Chen C."/>
            <person name="Cichocki N."/>
            <person name="Clum A."/>
            <person name="Culley D."/>
            <person name="Crous P.W."/>
            <person name="Fauchery L."/>
            <person name="Girlanda M."/>
            <person name="Hayes R.D."/>
            <person name="Keri Z."/>
            <person name="LaButti K."/>
            <person name="Lipzen A."/>
            <person name="Lombard V."/>
            <person name="Magnuson J."/>
            <person name="Maillard F."/>
            <person name="Murat C."/>
            <person name="Nolan M."/>
            <person name="Ohm R.A."/>
            <person name="Pangilinan J."/>
            <person name="Pereira M.F."/>
            <person name="Perotto S."/>
            <person name="Peter M."/>
            <person name="Pfister S."/>
            <person name="Riley R."/>
            <person name="Sitrit Y."/>
            <person name="Stielow J.B."/>
            <person name="Szollosi G."/>
            <person name="Zifcakova L."/>
            <person name="Stursova M."/>
            <person name="Spatafora J.W."/>
            <person name="Tedersoo L."/>
            <person name="Vaario L.M."/>
            <person name="Yamada A."/>
            <person name="Yan M."/>
            <person name="Wang P."/>
            <person name="Xu J."/>
            <person name="Bruns T."/>
            <person name="Baldrian P."/>
            <person name="Vilgalys R."/>
            <person name="Dunand C."/>
            <person name="Henrissat B."/>
            <person name="Grigoriev I.V."/>
            <person name="Hibbett D."/>
            <person name="Nagy L.G."/>
            <person name="Martin F.M."/>
        </authorList>
    </citation>
    <scope>NUCLEOTIDE SEQUENCE</scope>
    <source>
        <strain evidence="2">UP504</strain>
    </source>
</reference>
<dbReference type="EMBL" id="MU128984">
    <property type="protein sequence ID" value="KAF9512621.1"/>
    <property type="molecule type" value="Genomic_DNA"/>
</dbReference>
<sequence length="124" mass="14462">MCKEELVSRAFNFLFRKLKARETENWRDHPIRFINIKYTQILANYNAWKSPNSSLHMVFIIYPYELDNPQDPAELEQDHTPTMVGAWSYRFKVVANNDNTKHLEINAGQNPSKTPHTCAAPKPT</sequence>